<accession>A0A6G1E912</accession>
<evidence type="ECO:0000256" key="1">
    <source>
        <dbReference type="SAM" id="MobiDB-lite"/>
    </source>
</evidence>
<feature type="region of interest" description="Disordered" evidence="1">
    <location>
        <begin position="24"/>
        <end position="68"/>
    </location>
</feature>
<organism evidence="2 3">
    <name type="scientific">Oryza meyeriana var. granulata</name>
    <dbReference type="NCBI Taxonomy" id="110450"/>
    <lineage>
        <taxon>Eukaryota</taxon>
        <taxon>Viridiplantae</taxon>
        <taxon>Streptophyta</taxon>
        <taxon>Embryophyta</taxon>
        <taxon>Tracheophyta</taxon>
        <taxon>Spermatophyta</taxon>
        <taxon>Magnoliopsida</taxon>
        <taxon>Liliopsida</taxon>
        <taxon>Poales</taxon>
        <taxon>Poaceae</taxon>
        <taxon>BOP clade</taxon>
        <taxon>Oryzoideae</taxon>
        <taxon>Oryzeae</taxon>
        <taxon>Oryzinae</taxon>
        <taxon>Oryza</taxon>
        <taxon>Oryza meyeriana</taxon>
    </lineage>
</organism>
<evidence type="ECO:0000313" key="3">
    <source>
        <dbReference type="Proteomes" id="UP000479710"/>
    </source>
</evidence>
<proteinExistence type="predicted"/>
<protein>
    <submittedName>
        <fullName evidence="2">Uncharacterized protein</fullName>
    </submittedName>
</protein>
<sequence length="129" mass="13265">MTSPPLGLRPSRSAIALAACLSTAVQPSKHRRPLPPDRPPSRRPGRCSIAGPPRRLQASPAPSLVPSPTTVLRRHRCVAAVPPMAANVVIYPEPDSPLHLVGSSPPAAAGLSSPTQCHAIAAGSCSSQP</sequence>
<dbReference type="Proteomes" id="UP000479710">
    <property type="component" value="Unassembled WGS sequence"/>
</dbReference>
<keyword evidence="3" id="KW-1185">Reference proteome</keyword>
<gene>
    <name evidence="2" type="ORF">E2562_034905</name>
</gene>
<dbReference type="EMBL" id="SPHZ02000005">
    <property type="protein sequence ID" value="KAF0920433.1"/>
    <property type="molecule type" value="Genomic_DNA"/>
</dbReference>
<evidence type="ECO:0000313" key="2">
    <source>
        <dbReference type="EMBL" id="KAF0920433.1"/>
    </source>
</evidence>
<comment type="caution">
    <text evidence="2">The sequence shown here is derived from an EMBL/GenBank/DDBJ whole genome shotgun (WGS) entry which is preliminary data.</text>
</comment>
<dbReference type="AlphaFoldDB" id="A0A6G1E912"/>
<name>A0A6G1E912_9ORYZ</name>
<reference evidence="2 3" key="1">
    <citation type="submission" date="2019-11" db="EMBL/GenBank/DDBJ databases">
        <title>Whole genome sequence of Oryza granulata.</title>
        <authorList>
            <person name="Li W."/>
        </authorList>
    </citation>
    <scope>NUCLEOTIDE SEQUENCE [LARGE SCALE GENOMIC DNA]</scope>
    <source>
        <strain evidence="3">cv. Menghai</strain>
        <tissue evidence="2">Leaf</tissue>
    </source>
</reference>